<dbReference type="FunFam" id="3.30.70.2460:FF:000001">
    <property type="entry name" value="DNA repair protein Rad4 family"/>
    <property type="match status" value="1"/>
</dbReference>
<feature type="compositionally biased region" description="Acidic residues" evidence="6">
    <location>
        <begin position="874"/>
        <end position="885"/>
    </location>
</feature>
<dbReference type="Gene3D" id="3.90.260.10">
    <property type="entry name" value="Transglutaminase-like"/>
    <property type="match status" value="1"/>
</dbReference>
<evidence type="ECO:0000256" key="6">
    <source>
        <dbReference type="SAM" id="MobiDB-lite"/>
    </source>
</evidence>
<feature type="compositionally biased region" description="Basic residues" evidence="6">
    <location>
        <begin position="240"/>
        <end position="257"/>
    </location>
</feature>
<feature type="compositionally biased region" description="Basic residues" evidence="6">
    <location>
        <begin position="1118"/>
        <end position="1129"/>
    </location>
</feature>
<evidence type="ECO:0000313" key="11">
    <source>
        <dbReference type="Proteomes" id="UP000559027"/>
    </source>
</evidence>
<evidence type="ECO:0000259" key="7">
    <source>
        <dbReference type="SMART" id="SM01030"/>
    </source>
</evidence>
<evidence type="ECO:0000256" key="3">
    <source>
        <dbReference type="ARBA" id="ARBA00022763"/>
    </source>
</evidence>
<feature type="region of interest" description="Disordered" evidence="6">
    <location>
        <begin position="236"/>
        <end position="364"/>
    </location>
</feature>
<feature type="domain" description="Rad4 beta-hairpin" evidence="9">
    <location>
        <begin position="628"/>
        <end position="702"/>
    </location>
</feature>
<evidence type="ECO:0000259" key="8">
    <source>
        <dbReference type="SMART" id="SM01031"/>
    </source>
</evidence>
<keyword evidence="4" id="KW-0234">DNA repair</keyword>
<dbReference type="Pfam" id="PF10403">
    <property type="entry name" value="BHD_1"/>
    <property type="match status" value="1"/>
</dbReference>
<evidence type="ECO:0000259" key="9">
    <source>
        <dbReference type="SMART" id="SM01032"/>
    </source>
</evidence>
<accession>A0A8H5G8Z8</accession>
<dbReference type="InterPro" id="IPR018327">
    <property type="entry name" value="BHD_2"/>
</dbReference>
<feature type="region of interest" description="Disordered" evidence="6">
    <location>
        <begin position="918"/>
        <end position="1129"/>
    </location>
</feature>
<feature type="domain" description="Rad4 beta-hairpin" evidence="8">
    <location>
        <begin position="550"/>
        <end position="621"/>
    </location>
</feature>
<dbReference type="OrthoDB" id="300780at2759"/>
<feature type="domain" description="Rad4 beta-hairpin" evidence="7">
    <location>
        <begin position="494"/>
        <end position="548"/>
    </location>
</feature>
<dbReference type="AlphaFoldDB" id="A0A8H5G8Z8"/>
<evidence type="ECO:0000313" key="10">
    <source>
        <dbReference type="EMBL" id="KAF5360558.1"/>
    </source>
</evidence>
<sequence length="1129" mass="124353">MDTNLIPPAADSDDEYDWEEVETQDVQPQTIEITLNAQPKAEEAKKRSGISHAERILRIDCHKIHTVALLVNARIRNRWLNDGLLHARLLSLCPLKLQNAFAMIHKSRVPDSNQRGRMFENAVHDLTDWWSSSFEVVPEGHLRNRTFHDVQKLLERYRLLSNDDDSHNSEMDLDILQDALDEDGEYIRSPKSLMKHALMARGSRDTSGQLFTALCRALAIPARLVVSLQSVPWQASIGKPKPKYTKKKAPGKSKGKGKATSTGNSSQASEHEESAGDNDMEEVEIPAASSSTHDVKGKSKAISFPGVGQRLDSSPPVGKGKEKEKAKPPIKLRKARPQGRRLGSASPSTSDAGDVPPDPTTTPPVFWTEVFSKPDGRWLPVDPIRSIVNKRKVFDPTPIANNVTTNAAVAQFSRFNSPVPKKPSKAPLKQDNRLLYVLAFEEDGYARDVTRRYAREYGSKVAKVQGGSGAANMGGGDLIVSDDIEDEELETAQMLEGMPTTISGFKDHPIYVLLRHLKQNETIHPPPPSTPELGKFRGEPVYPRSAVVSLKTAENWMRSEGRTVKAGEQPLKMIKVRAGTVNKLRELEVIKEAGASGEGGPPGDVMQGLYARSQTEVYVPDPVIDGIVPKNNFGNIDLYTPSMLPRGGVHIPYKGVAKIARKLGFDFAEAVTGFEFKKRRAFPVIEGVVIAKENEGVLLEAFWESERVAEEKARAKREERVIKQWTRLIQGLRIRQRLQEQYGTKPDRFVHEDDAIHKGKGKMKQEKGDGSVDEDEKDFGAVTDAGKDGLLQTETEEMPGDDGDGGFLIGADDVVEAFHLPKFQYVPDQPVLSFQPEHPSASSSENQHPKITMDKKLELEEDSTSDAPDFMTYDLDEDEGMEIDNPDVSAELSTSNGISGTPDNAFVPKTMAELAADAMARQQARHGSLSSRPFPIGQEHQQRAGQSGFTGDEIVDGGINENVNTINGPAKKAGTDADVNAPGQSTSDVAEVVPPTIVPDTQGSTRKLRSNARAKHSPRKKTPMSIPQRRRNTRTTGRKRARKDQSDMEDPEVSVREDDADDADDYGGGAERSKGLAKRKKSRITETSTVLAANGPPISTPSNEGRDFRSIAAPTRTLRPRTSKNRYQD</sequence>
<dbReference type="GO" id="GO:0003684">
    <property type="term" value="F:damaged DNA binding"/>
    <property type="evidence" value="ECO:0007669"/>
    <property type="project" value="InterPro"/>
</dbReference>
<dbReference type="InterPro" id="IPR004583">
    <property type="entry name" value="DNA_repair_Rad4"/>
</dbReference>
<feature type="compositionally biased region" description="Acidic residues" evidence="6">
    <location>
        <begin position="1047"/>
        <end position="1065"/>
    </location>
</feature>
<evidence type="ECO:0008006" key="12">
    <source>
        <dbReference type="Google" id="ProtNLM"/>
    </source>
</evidence>
<feature type="compositionally biased region" description="Basic and acidic residues" evidence="6">
    <location>
        <begin position="758"/>
        <end position="770"/>
    </location>
</feature>
<evidence type="ECO:0000256" key="5">
    <source>
        <dbReference type="ARBA" id="ARBA00023242"/>
    </source>
</evidence>
<evidence type="ECO:0000256" key="1">
    <source>
        <dbReference type="ARBA" id="ARBA00004123"/>
    </source>
</evidence>
<dbReference type="Pfam" id="PF03835">
    <property type="entry name" value="Rad4"/>
    <property type="match status" value="1"/>
</dbReference>
<dbReference type="PANTHER" id="PTHR12135">
    <property type="entry name" value="DNA REPAIR PROTEIN XP-C / RAD4"/>
    <property type="match status" value="1"/>
</dbReference>
<comment type="caution">
    <text evidence="10">The sequence shown here is derived from an EMBL/GenBank/DDBJ whole genome shotgun (WGS) entry which is preliminary data.</text>
</comment>
<keyword evidence="11" id="KW-1185">Reference proteome</keyword>
<dbReference type="InterPro" id="IPR018325">
    <property type="entry name" value="Rad4/PNGase_transGLS-fold"/>
</dbReference>
<dbReference type="InterPro" id="IPR042488">
    <property type="entry name" value="Rad4_BHD3_sf"/>
</dbReference>
<reference evidence="10 11" key="1">
    <citation type="journal article" date="2020" name="ISME J.">
        <title>Uncovering the hidden diversity of litter-decomposition mechanisms in mushroom-forming fungi.</title>
        <authorList>
            <person name="Floudas D."/>
            <person name="Bentzer J."/>
            <person name="Ahren D."/>
            <person name="Johansson T."/>
            <person name="Persson P."/>
            <person name="Tunlid A."/>
        </authorList>
    </citation>
    <scope>NUCLEOTIDE SEQUENCE [LARGE SCALE GENOMIC DNA]</scope>
    <source>
        <strain evidence="10 11">CBS 146.42</strain>
    </source>
</reference>
<dbReference type="SMART" id="SM01032">
    <property type="entry name" value="BHD_3"/>
    <property type="match status" value="1"/>
</dbReference>
<feature type="compositionally biased region" description="Basic residues" evidence="6">
    <location>
        <begin position="328"/>
        <end position="339"/>
    </location>
</feature>
<feature type="compositionally biased region" description="Acidic residues" evidence="6">
    <location>
        <begin position="275"/>
        <end position="284"/>
    </location>
</feature>
<feature type="region of interest" description="Disordered" evidence="6">
    <location>
        <begin position="830"/>
        <end position="905"/>
    </location>
</feature>
<evidence type="ECO:0000256" key="2">
    <source>
        <dbReference type="ARBA" id="ARBA00009525"/>
    </source>
</evidence>
<dbReference type="SMART" id="SM01030">
    <property type="entry name" value="BHD_1"/>
    <property type="match status" value="1"/>
</dbReference>
<organism evidence="10 11">
    <name type="scientific">Leucocoprinus leucothites</name>
    <dbReference type="NCBI Taxonomy" id="201217"/>
    <lineage>
        <taxon>Eukaryota</taxon>
        <taxon>Fungi</taxon>
        <taxon>Dikarya</taxon>
        <taxon>Basidiomycota</taxon>
        <taxon>Agaricomycotina</taxon>
        <taxon>Agaricomycetes</taxon>
        <taxon>Agaricomycetidae</taxon>
        <taxon>Agaricales</taxon>
        <taxon>Agaricineae</taxon>
        <taxon>Agaricaceae</taxon>
        <taxon>Leucocoprinus</taxon>
    </lineage>
</organism>
<dbReference type="GO" id="GO:0000111">
    <property type="term" value="C:nucleotide-excision repair factor 2 complex"/>
    <property type="evidence" value="ECO:0007669"/>
    <property type="project" value="TreeGrafter"/>
</dbReference>
<feature type="compositionally biased region" description="Basic residues" evidence="6">
    <location>
        <begin position="1006"/>
        <end position="1042"/>
    </location>
</feature>
<dbReference type="GO" id="GO:0003697">
    <property type="term" value="F:single-stranded DNA binding"/>
    <property type="evidence" value="ECO:0007669"/>
    <property type="project" value="TreeGrafter"/>
</dbReference>
<dbReference type="Proteomes" id="UP000559027">
    <property type="component" value="Unassembled WGS sequence"/>
</dbReference>
<name>A0A8H5G8Z8_9AGAR</name>
<dbReference type="InterPro" id="IPR038765">
    <property type="entry name" value="Papain-like_cys_pep_sf"/>
</dbReference>
<dbReference type="Pfam" id="PF10404">
    <property type="entry name" value="BHD_2"/>
    <property type="match status" value="1"/>
</dbReference>
<dbReference type="Pfam" id="PF10405">
    <property type="entry name" value="BHD_3"/>
    <property type="match status" value="1"/>
</dbReference>
<dbReference type="GO" id="GO:0006298">
    <property type="term" value="P:mismatch repair"/>
    <property type="evidence" value="ECO:0007669"/>
    <property type="project" value="TreeGrafter"/>
</dbReference>
<dbReference type="InterPro" id="IPR018328">
    <property type="entry name" value="Rad4_beta-hairpin_dom3"/>
</dbReference>
<protein>
    <recommendedName>
        <fullName evidence="12">Rad4-domain-containing protein</fullName>
    </recommendedName>
</protein>
<comment type="subcellular location">
    <subcellularLocation>
        <location evidence="1">Nucleus</location>
    </subcellularLocation>
</comment>
<dbReference type="EMBL" id="JAACJO010000003">
    <property type="protein sequence ID" value="KAF5360558.1"/>
    <property type="molecule type" value="Genomic_DNA"/>
</dbReference>
<evidence type="ECO:0000256" key="4">
    <source>
        <dbReference type="ARBA" id="ARBA00023204"/>
    </source>
</evidence>
<dbReference type="GO" id="GO:0005737">
    <property type="term" value="C:cytoplasm"/>
    <property type="evidence" value="ECO:0007669"/>
    <property type="project" value="TreeGrafter"/>
</dbReference>
<dbReference type="SUPFAM" id="SSF54001">
    <property type="entry name" value="Cysteine proteinases"/>
    <property type="match status" value="1"/>
</dbReference>
<comment type="similarity">
    <text evidence="2">Belongs to the XPC family.</text>
</comment>
<feature type="compositionally biased region" description="Polar residues" evidence="6">
    <location>
        <begin position="891"/>
        <end position="902"/>
    </location>
</feature>
<dbReference type="GO" id="GO:0006289">
    <property type="term" value="P:nucleotide-excision repair"/>
    <property type="evidence" value="ECO:0007669"/>
    <property type="project" value="InterPro"/>
</dbReference>
<dbReference type="GO" id="GO:0071942">
    <property type="term" value="C:XPC complex"/>
    <property type="evidence" value="ECO:0007669"/>
    <property type="project" value="TreeGrafter"/>
</dbReference>
<keyword evidence="5" id="KW-0539">Nucleus</keyword>
<dbReference type="Gene3D" id="2.20.20.110">
    <property type="entry name" value="Rad4, beta-hairpin domain BHD1"/>
    <property type="match status" value="1"/>
</dbReference>
<dbReference type="Gene3D" id="3.30.70.2460">
    <property type="entry name" value="Rad4, beta-hairpin domain BHD3"/>
    <property type="match status" value="1"/>
</dbReference>
<keyword evidence="3" id="KW-0227">DNA damage</keyword>
<gene>
    <name evidence="10" type="ORF">D9756_005054</name>
</gene>
<proteinExistence type="inferred from homology"/>
<dbReference type="SMART" id="SM01031">
    <property type="entry name" value="BHD_2"/>
    <property type="match status" value="1"/>
</dbReference>
<dbReference type="InterPro" id="IPR018326">
    <property type="entry name" value="Rad4_beta-hairpin_dom1"/>
</dbReference>
<dbReference type="PANTHER" id="PTHR12135:SF0">
    <property type="entry name" value="DNA REPAIR PROTEIN COMPLEMENTING XP-C CELLS"/>
    <property type="match status" value="1"/>
</dbReference>
<dbReference type="InterPro" id="IPR036985">
    <property type="entry name" value="Transglutaminase-like_sf"/>
</dbReference>
<feature type="compositionally biased region" description="Basic and acidic residues" evidence="6">
    <location>
        <begin position="847"/>
        <end position="858"/>
    </location>
</feature>
<feature type="region of interest" description="Disordered" evidence="6">
    <location>
        <begin position="758"/>
        <end position="782"/>
    </location>
</feature>